<name>A0A8T0U8E5_PANVG</name>
<dbReference type="AlphaFoldDB" id="A0A8T0U8E5"/>
<evidence type="ECO:0000313" key="3">
    <source>
        <dbReference type="Proteomes" id="UP000823388"/>
    </source>
</evidence>
<organism evidence="2 3">
    <name type="scientific">Panicum virgatum</name>
    <name type="common">Blackwell switchgrass</name>
    <dbReference type="NCBI Taxonomy" id="38727"/>
    <lineage>
        <taxon>Eukaryota</taxon>
        <taxon>Viridiplantae</taxon>
        <taxon>Streptophyta</taxon>
        <taxon>Embryophyta</taxon>
        <taxon>Tracheophyta</taxon>
        <taxon>Spermatophyta</taxon>
        <taxon>Magnoliopsida</taxon>
        <taxon>Liliopsida</taxon>
        <taxon>Poales</taxon>
        <taxon>Poaceae</taxon>
        <taxon>PACMAD clade</taxon>
        <taxon>Panicoideae</taxon>
        <taxon>Panicodae</taxon>
        <taxon>Paniceae</taxon>
        <taxon>Panicinae</taxon>
        <taxon>Panicum</taxon>
        <taxon>Panicum sect. Hiantes</taxon>
    </lineage>
</organism>
<protein>
    <submittedName>
        <fullName evidence="2">Uncharacterized protein</fullName>
    </submittedName>
</protein>
<keyword evidence="1" id="KW-0472">Membrane</keyword>
<keyword evidence="1" id="KW-0812">Transmembrane</keyword>
<reference evidence="2" key="1">
    <citation type="submission" date="2020-05" db="EMBL/GenBank/DDBJ databases">
        <title>WGS assembly of Panicum virgatum.</title>
        <authorList>
            <person name="Lovell J.T."/>
            <person name="Jenkins J."/>
            <person name="Shu S."/>
            <person name="Juenger T.E."/>
            <person name="Schmutz J."/>
        </authorList>
    </citation>
    <scope>NUCLEOTIDE SEQUENCE</scope>
    <source>
        <strain evidence="2">AP13</strain>
    </source>
</reference>
<comment type="caution">
    <text evidence="2">The sequence shown here is derived from an EMBL/GenBank/DDBJ whole genome shotgun (WGS) entry which is preliminary data.</text>
</comment>
<gene>
    <name evidence="2" type="ORF">PVAP13_3NG140784</name>
</gene>
<dbReference type="Proteomes" id="UP000823388">
    <property type="component" value="Chromosome 3N"/>
</dbReference>
<keyword evidence="1" id="KW-1133">Transmembrane helix</keyword>
<proteinExistence type="predicted"/>
<accession>A0A8T0U8E5</accession>
<feature type="transmembrane region" description="Helical" evidence="1">
    <location>
        <begin position="106"/>
        <end position="129"/>
    </location>
</feature>
<sequence length="145" mass="16252">MNHVKEVILEPNTKTMFGGHIQIVGEIELSDGMVAIQHNEHTGEIQNESYNGMGDKNNSEGNVTSVQGNEGNHRQREEPYANNIGDAIALVRRSINQLTRSQGKSVWLLAYIAVVTSWPLLGTLSFFLFRKRFSNSLLSKKLKKL</sequence>
<evidence type="ECO:0000256" key="1">
    <source>
        <dbReference type="SAM" id="Phobius"/>
    </source>
</evidence>
<evidence type="ECO:0000313" key="2">
    <source>
        <dbReference type="EMBL" id="KAG2619080.1"/>
    </source>
</evidence>
<keyword evidence="3" id="KW-1185">Reference proteome</keyword>
<dbReference type="EMBL" id="CM029042">
    <property type="protein sequence ID" value="KAG2619080.1"/>
    <property type="molecule type" value="Genomic_DNA"/>
</dbReference>